<sequence>MTGPIKIYQIYYGNWIKADSSQKLFDYFINHLDASPWFNVVKEYYQIDVNNQKKYITGPILTSNTITDYYSQGKNLTDF</sequence>
<accession>A0A433DDE2</accession>
<comment type="caution">
    <text evidence="1">The sequence shown here is derived from an EMBL/GenBank/DDBJ whole genome shotgun (WGS) entry which is preliminary data.</text>
</comment>
<reference evidence="1 2" key="1">
    <citation type="journal article" date="2018" name="New Phytol.">
        <title>Phylogenomics of Endogonaceae and evolution of mycorrhizas within Mucoromycota.</title>
        <authorList>
            <person name="Chang Y."/>
            <person name="Desiro A."/>
            <person name="Na H."/>
            <person name="Sandor L."/>
            <person name="Lipzen A."/>
            <person name="Clum A."/>
            <person name="Barry K."/>
            <person name="Grigoriev I.V."/>
            <person name="Martin F.M."/>
            <person name="Stajich J.E."/>
            <person name="Smith M.E."/>
            <person name="Bonito G."/>
            <person name="Spatafora J.W."/>
        </authorList>
    </citation>
    <scope>NUCLEOTIDE SEQUENCE [LARGE SCALE GENOMIC DNA]</scope>
    <source>
        <strain evidence="1 2">GMNB39</strain>
    </source>
</reference>
<organism evidence="1 2">
    <name type="scientific">Jimgerdemannia flammicorona</name>
    <dbReference type="NCBI Taxonomy" id="994334"/>
    <lineage>
        <taxon>Eukaryota</taxon>
        <taxon>Fungi</taxon>
        <taxon>Fungi incertae sedis</taxon>
        <taxon>Mucoromycota</taxon>
        <taxon>Mucoromycotina</taxon>
        <taxon>Endogonomycetes</taxon>
        <taxon>Endogonales</taxon>
        <taxon>Endogonaceae</taxon>
        <taxon>Jimgerdemannia</taxon>
    </lineage>
</organism>
<name>A0A433DDE2_9FUNG</name>
<dbReference type="OrthoDB" id="2016249at2759"/>
<gene>
    <name evidence="1" type="ORF">BC936DRAFT_143780</name>
</gene>
<evidence type="ECO:0000313" key="1">
    <source>
        <dbReference type="EMBL" id="RUP48873.1"/>
    </source>
</evidence>
<dbReference type="Proteomes" id="UP000268093">
    <property type="component" value="Unassembled WGS sequence"/>
</dbReference>
<dbReference type="EMBL" id="RBNI01002854">
    <property type="protein sequence ID" value="RUP48873.1"/>
    <property type="molecule type" value="Genomic_DNA"/>
</dbReference>
<keyword evidence="2" id="KW-1185">Reference proteome</keyword>
<dbReference type="AlphaFoldDB" id="A0A433DDE2"/>
<evidence type="ECO:0000313" key="2">
    <source>
        <dbReference type="Proteomes" id="UP000268093"/>
    </source>
</evidence>
<proteinExistence type="predicted"/>
<feature type="non-terminal residue" evidence="1">
    <location>
        <position position="79"/>
    </location>
</feature>
<protein>
    <submittedName>
        <fullName evidence="1">Uncharacterized protein</fullName>
    </submittedName>
</protein>